<evidence type="ECO:0000259" key="1">
    <source>
        <dbReference type="Pfam" id="PF13362"/>
    </source>
</evidence>
<proteinExistence type="predicted"/>
<organism evidence="2 3">
    <name type="scientific">Thiocystis violascens (strain ATCC 17096 / DSM 198 / 6111)</name>
    <name type="common">Chromatium violascens</name>
    <dbReference type="NCBI Taxonomy" id="765911"/>
    <lineage>
        <taxon>Bacteria</taxon>
        <taxon>Pseudomonadati</taxon>
        <taxon>Pseudomonadota</taxon>
        <taxon>Gammaproteobacteria</taxon>
        <taxon>Chromatiales</taxon>
        <taxon>Chromatiaceae</taxon>
        <taxon>Thiocystis</taxon>
    </lineage>
</organism>
<dbReference type="OrthoDB" id="9763644at2"/>
<dbReference type="Proteomes" id="UP000006062">
    <property type="component" value="Chromosome"/>
</dbReference>
<evidence type="ECO:0000313" key="3">
    <source>
        <dbReference type="Proteomes" id="UP000006062"/>
    </source>
</evidence>
<dbReference type="CDD" id="cd01029">
    <property type="entry name" value="TOPRIM_primases"/>
    <property type="match status" value="1"/>
</dbReference>
<evidence type="ECO:0000313" key="2">
    <source>
        <dbReference type="EMBL" id="AFL73543.1"/>
    </source>
</evidence>
<reference evidence="2 3" key="1">
    <citation type="submission" date="2012-06" db="EMBL/GenBank/DDBJ databases">
        <title>Complete sequence of Thiocystis violascens DSM 198.</title>
        <authorList>
            <consortium name="US DOE Joint Genome Institute"/>
            <person name="Lucas S."/>
            <person name="Han J."/>
            <person name="Lapidus A."/>
            <person name="Cheng J.-F."/>
            <person name="Goodwin L."/>
            <person name="Pitluck S."/>
            <person name="Peters L."/>
            <person name="Ovchinnikova G."/>
            <person name="Teshima H."/>
            <person name="Detter J.C."/>
            <person name="Han C."/>
            <person name="Tapia R."/>
            <person name="Land M."/>
            <person name="Hauser L."/>
            <person name="Kyrpides N."/>
            <person name="Ivanova N."/>
            <person name="Pagani I."/>
            <person name="Vogl K."/>
            <person name="Liu Z."/>
            <person name="Frigaard N.-U."/>
            <person name="Bryant D."/>
            <person name="Woyke T."/>
        </authorList>
    </citation>
    <scope>NUCLEOTIDE SEQUENCE [LARGE SCALE GENOMIC DNA]</scope>
    <source>
        <strain evidence="3">ATCC 17096 / DSM 198 / 6111</strain>
    </source>
</reference>
<dbReference type="InterPro" id="IPR006171">
    <property type="entry name" value="TOPRIM_dom"/>
</dbReference>
<accession>I3Y975</accession>
<dbReference type="RefSeq" id="WP_014778009.1">
    <property type="nucleotide sequence ID" value="NC_018012.1"/>
</dbReference>
<dbReference type="STRING" id="765911.Thivi_1552"/>
<sequence length="301" mass="32610">MNTSNWQAIDAFGEAMAAAGLGQPEIIADGKLHRFRTPDDKAGKQSGWYLVHLDRLPAGAFGSWKTGESQTWCAKSREEQTPAERADLRALVDEARRQHQAERDQQQRAAASRALGIWNRCTPAPADHPYLIAKAISAHGARLDRHGNLVIPATDGETLTTLQFIAPDGSKRFLSGGRIAGCWFGIQSRKPEPILIGEGFATLATLHEETGAPAVIAFNATNLLAVAKAMRSLNPRDEILICGDDDRWTEGNPGRSKARAAALAIGAKVLMPDFSGLDLGSRPTDWNDWFRLQQAARGVAA</sequence>
<keyword evidence="3" id="KW-1185">Reference proteome</keyword>
<name>I3Y975_THIV6</name>
<dbReference type="EMBL" id="CP003154">
    <property type="protein sequence ID" value="AFL73543.1"/>
    <property type="molecule type" value="Genomic_DNA"/>
</dbReference>
<feature type="domain" description="Toprim" evidence="1">
    <location>
        <begin position="194"/>
        <end position="292"/>
    </location>
</feature>
<dbReference type="Pfam" id="PF13362">
    <property type="entry name" value="Toprim_3"/>
    <property type="match status" value="1"/>
</dbReference>
<dbReference type="HOGENOM" id="CLU_034830_1_0_6"/>
<protein>
    <recommendedName>
        <fullName evidence="1">Toprim domain-containing protein</fullName>
    </recommendedName>
</protein>
<dbReference type="InterPro" id="IPR034154">
    <property type="entry name" value="TOPRIM_DnaG/twinkle"/>
</dbReference>
<dbReference type="eggNOG" id="COG4643">
    <property type="taxonomic scope" value="Bacteria"/>
</dbReference>
<dbReference type="AlphaFoldDB" id="I3Y975"/>
<gene>
    <name evidence="2" type="ordered locus">Thivi_1552</name>
</gene>
<dbReference type="KEGG" id="tvi:Thivi_1552"/>